<dbReference type="EMBL" id="CM046129">
    <property type="protein sequence ID" value="KAI8433730.1"/>
    <property type="molecule type" value="Genomic_DNA"/>
</dbReference>
<protein>
    <submittedName>
        <fullName evidence="1">Uncharacterized protein</fullName>
    </submittedName>
</protein>
<keyword evidence="2" id="KW-1185">Reference proteome</keyword>
<evidence type="ECO:0000313" key="1">
    <source>
        <dbReference type="EMBL" id="KAI8433730.1"/>
    </source>
</evidence>
<evidence type="ECO:0000313" key="2">
    <source>
        <dbReference type="Proteomes" id="UP001064048"/>
    </source>
</evidence>
<comment type="caution">
    <text evidence="1">The sequence shown here is derived from an EMBL/GenBank/DDBJ whole genome shotgun (WGS) entry which is preliminary data.</text>
</comment>
<sequence length="180" mass="20476">MFDLDMQMSIEAAYKYSEDIEEDIQNGLIEDKNKGCALPILDPFDKEAVKLDKATPTGSAVCEEPDLIECYHKFKVFRDSLTDHYVLPLLKEVFGDTAEGNRSFCLGGTPLYRTLLNLTHQFLQLNGNRFSFTFISDITNNNFNMGSEADEVLSSFLYNLQQDTKMQETVLFVMSDHGSR</sequence>
<proteinExistence type="predicted"/>
<reference evidence="1 2" key="1">
    <citation type="journal article" date="2022" name="Genome Biol. Evol.">
        <title>The Spruce Budworm Genome: Reconstructing the Evolutionary History of Antifreeze Proteins.</title>
        <authorList>
            <person name="Beliveau C."/>
            <person name="Gagne P."/>
            <person name="Picq S."/>
            <person name="Vernygora O."/>
            <person name="Keeling C.I."/>
            <person name="Pinkney K."/>
            <person name="Doucet D."/>
            <person name="Wen F."/>
            <person name="Johnston J.S."/>
            <person name="Maaroufi H."/>
            <person name="Boyle B."/>
            <person name="Laroche J."/>
            <person name="Dewar K."/>
            <person name="Juretic N."/>
            <person name="Blackburn G."/>
            <person name="Nisole A."/>
            <person name="Brunet B."/>
            <person name="Brandao M."/>
            <person name="Lumley L."/>
            <person name="Duan J."/>
            <person name="Quan G."/>
            <person name="Lucarotti C.J."/>
            <person name="Roe A.D."/>
            <person name="Sperling F.A.H."/>
            <person name="Levesque R.C."/>
            <person name="Cusson M."/>
        </authorList>
    </citation>
    <scope>NUCLEOTIDE SEQUENCE [LARGE SCALE GENOMIC DNA]</scope>
    <source>
        <strain evidence="1">Glfc:IPQL:Cfum</strain>
    </source>
</reference>
<accession>A0ACC0KC01</accession>
<organism evidence="1 2">
    <name type="scientific">Choristoneura fumiferana</name>
    <name type="common">Spruce budworm moth</name>
    <name type="synonym">Archips fumiferana</name>
    <dbReference type="NCBI Taxonomy" id="7141"/>
    <lineage>
        <taxon>Eukaryota</taxon>
        <taxon>Metazoa</taxon>
        <taxon>Ecdysozoa</taxon>
        <taxon>Arthropoda</taxon>
        <taxon>Hexapoda</taxon>
        <taxon>Insecta</taxon>
        <taxon>Pterygota</taxon>
        <taxon>Neoptera</taxon>
        <taxon>Endopterygota</taxon>
        <taxon>Lepidoptera</taxon>
        <taxon>Glossata</taxon>
        <taxon>Ditrysia</taxon>
        <taxon>Tortricoidea</taxon>
        <taxon>Tortricidae</taxon>
        <taxon>Tortricinae</taxon>
        <taxon>Choristoneura</taxon>
    </lineage>
</organism>
<dbReference type="Proteomes" id="UP001064048">
    <property type="component" value="Chromosome 29"/>
</dbReference>
<name>A0ACC0KC01_CHOFU</name>
<gene>
    <name evidence="1" type="ORF">MSG28_015717</name>
</gene>